<dbReference type="EMBL" id="MT144788">
    <property type="protein sequence ID" value="QJH99427.1"/>
    <property type="molecule type" value="Genomic_DNA"/>
</dbReference>
<accession>A0A6M3XQ18</accession>
<dbReference type="AlphaFoldDB" id="A0A6M3XQ18"/>
<sequence length="214" mass="23267">MAAFVEEAPAVGITFSTDTLYVYCGNKTANTPEQKLIVCEIFTVPVYADTLGTEVAFYVDSMAVSPLVSSQKNAASYWGYLQEIYTYNTVLDTVDAGAYFSVAPVRSELQSLRYSLDQMSGSKSLWTVTRSADALGVIPDTLEITLADTTVVPADTTIIEGDTTITAETVTIVPADTTHRGYVFSEMALLMRLGTAKVRLDSLAIIPDKPFVWQ</sequence>
<proteinExistence type="predicted"/>
<name>A0A6M3XQ18_9ZZZZ</name>
<organism evidence="1">
    <name type="scientific">viral metagenome</name>
    <dbReference type="NCBI Taxonomy" id="1070528"/>
    <lineage>
        <taxon>unclassified sequences</taxon>
        <taxon>metagenomes</taxon>
        <taxon>organismal metagenomes</taxon>
    </lineage>
</organism>
<reference evidence="1" key="1">
    <citation type="submission" date="2020-03" db="EMBL/GenBank/DDBJ databases">
        <title>The deep terrestrial virosphere.</title>
        <authorList>
            <person name="Holmfeldt K."/>
            <person name="Nilsson E."/>
            <person name="Simone D."/>
            <person name="Lopez-Fernandez M."/>
            <person name="Wu X."/>
            <person name="de Brujin I."/>
            <person name="Lundin D."/>
            <person name="Andersson A."/>
            <person name="Bertilsson S."/>
            <person name="Dopson M."/>
        </authorList>
    </citation>
    <scope>NUCLEOTIDE SEQUENCE</scope>
    <source>
        <strain evidence="1">TM448B01589</strain>
    </source>
</reference>
<gene>
    <name evidence="1" type="ORF">TM448B01589_0003</name>
</gene>
<evidence type="ECO:0000313" key="1">
    <source>
        <dbReference type="EMBL" id="QJH99427.1"/>
    </source>
</evidence>
<protein>
    <submittedName>
        <fullName evidence="1">Uncharacterized protein</fullName>
    </submittedName>
</protein>